<sequence length="179" mass="19356">MTCSLAHKALEARARPKSPDHKQVGPTSWTNTSPHPPIDSTTKVWKQTGQQKGGASRKARRSGLPEEELKVEDRATETSESSMFPTRSKKSFVAEATSPPRTIGLCKRPSLATETTTSNFTTNTAKSWGEQSSRATRQLGGEKRKGGKGGGGRRRGREVAAEVGWGRGWTPGEAPESPR</sequence>
<protein>
    <submittedName>
        <fullName evidence="2">Uncharacterized protein</fullName>
    </submittedName>
</protein>
<dbReference type="AlphaFoldDB" id="A0A0D9Y2T0"/>
<proteinExistence type="predicted"/>
<accession>A0A0D9Y2T0</accession>
<feature type="compositionally biased region" description="Polar residues" evidence="1">
    <location>
        <begin position="125"/>
        <end position="136"/>
    </location>
</feature>
<evidence type="ECO:0000313" key="3">
    <source>
        <dbReference type="Proteomes" id="UP000026961"/>
    </source>
</evidence>
<reference evidence="2" key="1">
    <citation type="submission" date="2013-08" db="EMBL/GenBank/DDBJ databases">
        <title>Oryza genome evolution.</title>
        <authorList>
            <person name="Wing R.A."/>
            <person name="Panaud O."/>
            <person name="Oliveira A.C."/>
        </authorList>
    </citation>
    <scope>NUCLEOTIDE SEQUENCE</scope>
</reference>
<feature type="compositionally biased region" description="Basic and acidic residues" evidence="1">
    <location>
        <begin position="63"/>
        <end position="77"/>
    </location>
</feature>
<feature type="compositionally biased region" description="Polar residues" evidence="1">
    <location>
        <begin position="25"/>
        <end position="50"/>
    </location>
</feature>
<reference evidence="2" key="2">
    <citation type="submission" date="2015-04" db="UniProtKB">
        <authorList>
            <consortium name="EnsemblPlants"/>
        </authorList>
    </citation>
    <scope>IDENTIFICATION</scope>
</reference>
<dbReference type="HOGENOM" id="CLU_131185_0_0_1"/>
<dbReference type="Gramene" id="OGLUM01G02180.1">
    <property type="protein sequence ID" value="OGLUM01G02180.1"/>
    <property type="gene ID" value="OGLUM01G02180"/>
</dbReference>
<dbReference type="EnsemblPlants" id="OGLUM01G02180.1">
    <property type="protein sequence ID" value="OGLUM01G02180.1"/>
    <property type="gene ID" value="OGLUM01G02180"/>
</dbReference>
<feature type="compositionally biased region" description="Basic and acidic residues" evidence="1">
    <location>
        <begin position="8"/>
        <end position="23"/>
    </location>
</feature>
<dbReference type="Proteomes" id="UP000026961">
    <property type="component" value="Chromosome 1"/>
</dbReference>
<evidence type="ECO:0000313" key="2">
    <source>
        <dbReference type="EnsemblPlants" id="OGLUM01G02180.1"/>
    </source>
</evidence>
<reference evidence="2" key="3">
    <citation type="submission" date="2018-05" db="EMBL/GenBank/DDBJ databases">
        <title>OgluRS3 (Oryza glumaepatula Reference Sequence Version 3).</title>
        <authorList>
            <person name="Zhang J."/>
            <person name="Kudrna D."/>
            <person name="Lee S."/>
            <person name="Talag J."/>
            <person name="Welchert J."/>
            <person name="Wing R.A."/>
        </authorList>
    </citation>
    <scope>NUCLEOTIDE SEQUENCE [LARGE SCALE GENOMIC DNA]</scope>
</reference>
<organism evidence="2">
    <name type="scientific">Oryza glumipatula</name>
    <dbReference type="NCBI Taxonomy" id="40148"/>
    <lineage>
        <taxon>Eukaryota</taxon>
        <taxon>Viridiplantae</taxon>
        <taxon>Streptophyta</taxon>
        <taxon>Embryophyta</taxon>
        <taxon>Tracheophyta</taxon>
        <taxon>Spermatophyta</taxon>
        <taxon>Magnoliopsida</taxon>
        <taxon>Liliopsida</taxon>
        <taxon>Poales</taxon>
        <taxon>Poaceae</taxon>
        <taxon>BOP clade</taxon>
        <taxon>Oryzoideae</taxon>
        <taxon>Oryzeae</taxon>
        <taxon>Oryzinae</taxon>
        <taxon>Oryza</taxon>
    </lineage>
</organism>
<name>A0A0D9Y2T0_9ORYZ</name>
<feature type="region of interest" description="Disordered" evidence="1">
    <location>
        <begin position="1"/>
        <end position="179"/>
    </location>
</feature>
<feature type="compositionally biased region" description="Low complexity" evidence="1">
    <location>
        <begin position="113"/>
        <end position="124"/>
    </location>
</feature>
<keyword evidence="3" id="KW-1185">Reference proteome</keyword>
<evidence type="ECO:0000256" key="1">
    <source>
        <dbReference type="SAM" id="MobiDB-lite"/>
    </source>
</evidence>
<feature type="compositionally biased region" description="Basic residues" evidence="1">
    <location>
        <begin position="145"/>
        <end position="156"/>
    </location>
</feature>